<keyword evidence="3" id="KW-0808">Transferase</keyword>
<evidence type="ECO:0000256" key="1">
    <source>
        <dbReference type="SAM" id="MobiDB-lite"/>
    </source>
</evidence>
<dbReference type="EMBL" id="FNTX01000002">
    <property type="protein sequence ID" value="SEE98575.1"/>
    <property type="molecule type" value="Genomic_DNA"/>
</dbReference>
<name>A0A1H5NAI6_9MICO</name>
<evidence type="ECO:0000259" key="2">
    <source>
        <dbReference type="Pfam" id="PF00535"/>
    </source>
</evidence>
<dbReference type="AlphaFoldDB" id="A0A1H5NAI6"/>
<protein>
    <submittedName>
        <fullName evidence="3">Glycosyltransferase like family 2</fullName>
    </submittedName>
</protein>
<reference evidence="4" key="1">
    <citation type="submission" date="2016-10" db="EMBL/GenBank/DDBJ databases">
        <authorList>
            <person name="Varghese N."/>
            <person name="Submissions S."/>
        </authorList>
    </citation>
    <scope>NUCLEOTIDE SEQUENCE [LARGE SCALE GENOMIC DNA]</scope>
    <source>
        <strain evidence="4">DSM 21368</strain>
    </source>
</reference>
<dbReference type="Proteomes" id="UP000199220">
    <property type="component" value="Unassembled WGS sequence"/>
</dbReference>
<dbReference type="InterPro" id="IPR029044">
    <property type="entry name" value="Nucleotide-diphossugar_trans"/>
</dbReference>
<dbReference type="OrthoDB" id="6713581at2"/>
<evidence type="ECO:0000313" key="3">
    <source>
        <dbReference type="EMBL" id="SEE98575.1"/>
    </source>
</evidence>
<organism evidence="3 4">
    <name type="scientific">Ruania alba</name>
    <dbReference type="NCBI Taxonomy" id="648782"/>
    <lineage>
        <taxon>Bacteria</taxon>
        <taxon>Bacillati</taxon>
        <taxon>Actinomycetota</taxon>
        <taxon>Actinomycetes</taxon>
        <taxon>Micrococcales</taxon>
        <taxon>Ruaniaceae</taxon>
        <taxon>Ruania</taxon>
    </lineage>
</organism>
<dbReference type="STRING" id="648782.SAMN04488554_4126"/>
<gene>
    <name evidence="3" type="ORF">SAMN04488554_4126</name>
</gene>
<feature type="domain" description="Glycosyltransferase 2-like" evidence="2">
    <location>
        <begin position="156"/>
        <end position="252"/>
    </location>
</feature>
<feature type="region of interest" description="Disordered" evidence="1">
    <location>
        <begin position="1"/>
        <end position="25"/>
    </location>
</feature>
<dbReference type="GO" id="GO:0016740">
    <property type="term" value="F:transferase activity"/>
    <property type="evidence" value="ECO:0007669"/>
    <property type="project" value="UniProtKB-KW"/>
</dbReference>
<dbReference type="Gene3D" id="3.90.550.10">
    <property type="entry name" value="Spore Coat Polysaccharide Biosynthesis Protein SpsA, Chain A"/>
    <property type="match status" value="1"/>
</dbReference>
<accession>A0A1H5NAI6</accession>
<proteinExistence type="predicted"/>
<dbReference type="Pfam" id="PF00535">
    <property type="entry name" value="Glycos_transf_2"/>
    <property type="match status" value="1"/>
</dbReference>
<keyword evidence="4" id="KW-1185">Reference proteome</keyword>
<dbReference type="SUPFAM" id="SSF53448">
    <property type="entry name" value="Nucleotide-diphospho-sugar transferases"/>
    <property type="match status" value="1"/>
</dbReference>
<evidence type="ECO:0000313" key="4">
    <source>
        <dbReference type="Proteomes" id="UP000199220"/>
    </source>
</evidence>
<dbReference type="InterPro" id="IPR001173">
    <property type="entry name" value="Glyco_trans_2-like"/>
</dbReference>
<sequence length="380" mass="40707">MTMPILSQMDIRSDNPVGRVPDSGMMRRGTVELGARCRIGRRSLAWAGASDRALSGLDSLHALEVTGSPPAESSAAAAQLLHRAAARGTYVHGLSDDAVRAALDPALAAHIPAGRDEGTVGELAWDIRAVEQRRAAIRPLLGRLPSMSAVLPSRRPELVAQMVAQVAAMHYDELEIVVALHGCPPPPGLTEAAAGRPLVVLEFDADTIFGEVLNHACAAASGELICKVDDDDYFAPEHLWDLAAAHCYSGATLVGKMTTVVHLEALDTTVRRVYGARESFTHRVAGSTMTIAAADLRAVGGWSPVPRAVDTALLRSVAEHQGTVYQPHDIGYIYVRRSDPNAHTWPAQTVHFLRNVREQWIGLLHHPAFGTASVLDSPDP</sequence>